<sequence length="72" mass="8333">MQDIYGDLYHLFFCQHHTSSSNIQSILTNLLSLNSFILYHSALVMYTRSKGYSLRYFITDVESSSVELSAKF</sequence>
<evidence type="ECO:0000313" key="2">
    <source>
        <dbReference type="Proteomes" id="UP000670092"/>
    </source>
</evidence>
<proteinExistence type="predicted"/>
<accession>A0A8H7Z9Q4</accession>
<name>A0A8H7Z9Q4_AJECA</name>
<evidence type="ECO:0000313" key="1">
    <source>
        <dbReference type="EMBL" id="KAG5303748.1"/>
    </source>
</evidence>
<dbReference type="VEuPathDB" id="FungiDB:I7I52_01853"/>
<dbReference type="Proteomes" id="UP000670092">
    <property type="component" value="Unassembled WGS sequence"/>
</dbReference>
<organism evidence="1 2">
    <name type="scientific">Ajellomyces capsulatus</name>
    <name type="common">Darling's disease fungus</name>
    <name type="synonym">Histoplasma capsulatum</name>
    <dbReference type="NCBI Taxonomy" id="5037"/>
    <lineage>
        <taxon>Eukaryota</taxon>
        <taxon>Fungi</taxon>
        <taxon>Dikarya</taxon>
        <taxon>Ascomycota</taxon>
        <taxon>Pezizomycotina</taxon>
        <taxon>Eurotiomycetes</taxon>
        <taxon>Eurotiomycetidae</taxon>
        <taxon>Onygenales</taxon>
        <taxon>Ajellomycetaceae</taxon>
        <taxon>Histoplasma</taxon>
    </lineage>
</organism>
<dbReference type="AlphaFoldDB" id="A0A8H7Z9Q4"/>
<reference evidence="1 2" key="1">
    <citation type="submission" date="2021-01" db="EMBL/GenBank/DDBJ databases">
        <title>Chromosome-level genome assembly of a human fungal pathogen reveals clustering of transcriptionally co-regulated genes.</title>
        <authorList>
            <person name="Voorhies M."/>
            <person name="Cohen S."/>
            <person name="Shea T.P."/>
            <person name="Petrus S."/>
            <person name="Munoz J.F."/>
            <person name="Poplawski S."/>
            <person name="Goldman W.E."/>
            <person name="Michael T."/>
            <person name="Cuomo C.A."/>
            <person name="Sil A."/>
            <person name="Beyhan S."/>
        </authorList>
    </citation>
    <scope>NUCLEOTIDE SEQUENCE [LARGE SCALE GENOMIC DNA]</scope>
    <source>
        <strain evidence="1 2">G184AR</strain>
    </source>
</reference>
<comment type="caution">
    <text evidence="1">The sequence shown here is derived from an EMBL/GenBank/DDBJ whole genome shotgun (WGS) entry which is preliminary data.</text>
</comment>
<dbReference type="EMBL" id="JAEVHI010000001">
    <property type="protein sequence ID" value="KAG5303748.1"/>
    <property type="molecule type" value="Genomic_DNA"/>
</dbReference>
<gene>
    <name evidence="1" type="ORF">I7I52_01853</name>
</gene>
<protein>
    <submittedName>
        <fullName evidence="1">Uncharacterized protein</fullName>
    </submittedName>
</protein>